<evidence type="ECO:0000256" key="5">
    <source>
        <dbReference type="SAM" id="Phobius"/>
    </source>
</evidence>
<dbReference type="EMBL" id="FXWK01000001">
    <property type="protein sequence ID" value="SMQ70657.1"/>
    <property type="molecule type" value="Genomic_DNA"/>
</dbReference>
<dbReference type="Proteomes" id="UP000194474">
    <property type="component" value="Unassembled WGS sequence"/>
</dbReference>
<keyword evidence="7" id="KW-1185">Reference proteome</keyword>
<feature type="transmembrane region" description="Helical" evidence="5">
    <location>
        <begin position="74"/>
        <end position="92"/>
    </location>
</feature>
<dbReference type="Pfam" id="PF13564">
    <property type="entry name" value="DoxX_2"/>
    <property type="match status" value="1"/>
</dbReference>
<evidence type="ECO:0000256" key="2">
    <source>
        <dbReference type="ARBA" id="ARBA00022692"/>
    </source>
</evidence>
<feature type="transmembrane region" description="Helical" evidence="5">
    <location>
        <begin position="53"/>
        <end position="69"/>
    </location>
</feature>
<protein>
    <submittedName>
        <fullName evidence="6">DoxX-like family protein</fullName>
    </submittedName>
</protein>
<keyword evidence="4 5" id="KW-0472">Membrane</keyword>
<sequence length="132" mass="14360">MVRPGDTRMKIAGWILSVLIALFLAGASATPKILGMEAAIEPMQVVGWPTKYMLLIAAIEIGVMVLFLIPRTALLGAVLTTGLLGGSLAANLRVDNPLFSHTLFSIYLGIAVWVALWLREEKVRQVFPFVAR</sequence>
<proteinExistence type="predicted"/>
<evidence type="ECO:0000256" key="1">
    <source>
        <dbReference type="ARBA" id="ARBA00004141"/>
    </source>
</evidence>
<keyword evidence="3 5" id="KW-1133">Transmembrane helix</keyword>
<name>A0A1Y6F779_9HYPH</name>
<comment type="subcellular location">
    <subcellularLocation>
        <location evidence="1">Membrane</location>
        <topology evidence="1">Multi-pass membrane protein</topology>
    </subcellularLocation>
</comment>
<dbReference type="GO" id="GO:0016020">
    <property type="term" value="C:membrane"/>
    <property type="evidence" value="ECO:0007669"/>
    <property type="project" value="UniProtKB-SubCell"/>
</dbReference>
<feature type="transmembrane region" description="Helical" evidence="5">
    <location>
        <begin position="98"/>
        <end position="118"/>
    </location>
</feature>
<organism evidence="6 7">
    <name type="scientific">Devosia lucknowensis</name>
    <dbReference type="NCBI Taxonomy" id="1096929"/>
    <lineage>
        <taxon>Bacteria</taxon>
        <taxon>Pseudomonadati</taxon>
        <taxon>Pseudomonadota</taxon>
        <taxon>Alphaproteobacteria</taxon>
        <taxon>Hyphomicrobiales</taxon>
        <taxon>Devosiaceae</taxon>
        <taxon>Devosia</taxon>
    </lineage>
</organism>
<evidence type="ECO:0000256" key="4">
    <source>
        <dbReference type="ARBA" id="ARBA00023136"/>
    </source>
</evidence>
<reference evidence="7" key="1">
    <citation type="submission" date="2017-04" db="EMBL/GenBank/DDBJ databases">
        <authorList>
            <person name="Varghese N."/>
            <person name="Submissions S."/>
        </authorList>
    </citation>
    <scope>NUCLEOTIDE SEQUENCE [LARGE SCALE GENOMIC DNA]</scope>
</reference>
<dbReference type="AlphaFoldDB" id="A0A1Y6F779"/>
<gene>
    <name evidence="6" type="ORF">SAMN06295905_1908</name>
</gene>
<evidence type="ECO:0000313" key="7">
    <source>
        <dbReference type="Proteomes" id="UP000194474"/>
    </source>
</evidence>
<evidence type="ECO:0000256" key="3">
    <source>
        <dbReference type="ARBA" id="ARBA00022989"/>
    </source>
</evidence>
<keyword evidence="2 5" id="KW-0812">Transmembrane</keyword>
<accession>A0A1Y6F779</accession>
<evidence type="ECO:0000313" key="6">
    <source>
        <dbReference type="EMBL" id="SMQ70657.1"/>
    </source>
</evidence>
<dbReference type="InterPro" id="IPR032808">
    <property type="entry name" value="DoxX"/>
</dbReference>